<evidence type="ECO:0000256" key="5">
    <source>
        <dbReference type="PROSITE-ProRule" id="PRU00042"/>
    </source>
</evidence>
<evidence type="ECO:0000256" key="4">
    <source>
        <dbReference type="ARBA" id="ARBA00022833"/>
    </source>
</evidence>
<evidence type="ECO:0000313" key="7">
    <source>
        <dbReference type="EMBL" id="TRY67336.1"/>
    </source>
</evidence>
<dbReference type="PANTHER" id="PTHR24379">
    <property type="entry name" value="KRAB AND ZINC FINGER DOMAIN-CONTAINING"/>
    <property type="match status" value="1"/>
</dbReference>
<dbReference type="AlphaFoldDB" id="A0A553NPI3"/>
<dbReference type="PROSITE" id="PS50157">
    <property type="entry name" value="ZINC_FINGER_C2H2_2"/>
    <property type="match status" value="1"/>
</dbReference>
<dbReference type="GO" id="GO:0000977">
    <property type="term" value="F:RNA polymerase II transcription regulatory region sequence-specific DNA binding"/>
    <property type="evidence" value="ECO:0007669"/>
    <property type="project" value="TreeGrafter"/>
</dbReference>
<feature type="non-terminal residue" evidence="7">
    <location>
        <position position="144"/>
    </location>
</feature>
<comment type="caution">
    <text evidence="7">The sequence shown here is derived from an EMBL/GenBank/DDBJ whole genome shotgun (WGS) entry which is preliminary data.</text>
</comment>
<dbReference type="EMBL" id="VCGU01000011">
    <property type="protein sequence ID" value="TRY67336.1"/>
    <property type="molecule type" value="Genomic_DNA"/>
</dbReference>
<dbReference type="InterPro" id="IPR036236">
    <property type="entry name" value="Znf_C2H2_sf"/>
</dbReference>
<protein>
    <recommendedName>
        <fullName evidence="6">C2H2-type domain-containing protein</fullName>
    </recommendedName>
</protein>
<evidence type="ECO:0000256" key="2">
    <source>
        <dbReference type="ARBA" id="ARBA00022737"/>
    </source>
</evidence>
<organism evidence="7 8">
    <name type="scientific">Tigriopus californicus</name>
    <name type="common">Marine copepod</name>
    <dbReference type="NCBI Taxonomy" id="6832"/>
    <lineage>
        <taxon>Eukaryota</taxon>
        <taxon>Metazoa</taxon>
        <taxon>Ecdysozoa</taxon>
        <taxon>Arthropoda</taxon>
        <taxon>Crustacea</taxon>
        <taxon>Multicrustacea</taxon>
        <taxon>Hexanauplia</taxon>
        <taxon>Copepoda</taxon>
        <taxon>Harpacticoida</taxon>
        <taxon>Harpacticidae</taxon>
        <taxon>Tigriopus</taxon>
    </lineage>
</organism>
<keyword evidence="1" id="KW-0479">Metal-binding</keyword>
<proteinExistence type="predicted"/>
<dbReference type="GO" id="GO:0005634">
    <property type="term" value="C:nucleus"/>
    <property type="evidence" value="ECO:0007669"/>
    <property type="project" value="TreeGrafter"/>
</dbReference>
<keyword evidence="2" id="KW-0677">Repeat</keyword>
<dbReference type="Proteomes" id="UP000318571">
    <property type="component" value="Chromosome 4"/>
</dbReference>
<evidence type="ECO:0000313" key="8">
    <source>
        <dbReference type="Proteomes" id="UP000318571"/>
    </source>
</evidence>
<dbReference type="Gene3D" id="3.30.160.60">
    <property type="entry name" value="Classic Zinc Finger"/>
    <property type="match status" value="1"/>
</dbReference>
<feature type="domain" description="C2H2-type" evidence="6">
    <location>
        <begin position="97"/>
        <end position="119"/>
    </location>
</feature>
<keyword evidence="8" id="KW-1185">Reference proteome</keyword>
<accession>A0A553NPI3</accession>
<sequence>MRARASFGKAAAGFIREMQVELVTREDNPLFHPKHEREKGTATELVCPHCAHVCLGESQYTNHIKRRHRPYQCTQCVEVCVGKLLLNKHNSEVHGANRCDICAMCFSTNYLLRTHKRIHLEPSFACQFCPKMFKSDRCKATHER</sequence>
<dbReference type="InterPro" id="IPR013087">
    <property type="entry name" value="Znf_C2H2_type"/>
</dbReference>
<dbReference type="GO" id="GO:0008270">
    <property type="term" value="F:zinc ion binding"/>
    <property type="evidence" value="ECO:0007669"/>
    <property type="project" value="UniProtKB-KW"/>
</dbReference>
<dbReference type="SUPFAM" id="SSF57667">
    <property type="entry name" value="beta-beta-alpha zinc fingers"/>
    <property type="match status" value="1"/>
</dbReference>
<name>A0A553NPI3_TIGCA</name>
<reference evidence="7 8" key="1">
    <citation type="journal article" date="2018" name="Nat. Ecol. Evol.">
        <title>Genomic signatures of mitonuclear coevolution across populations of Tigriopus californicus.</title>
        <authorList>
            <person name="Barreto F.S."/>
            <person name="Watson E.T."/>
            <person name="Lima T.G."/>
            <person name="Willett C.S."/>
            <person name="Edmands S."/>
            <person name="Li W."/>
            <person name="Burton R.S."/>
        </authorList>
    </citation>
    <scope>NUCLEOTIDE SEQUENCE [LARGE SCALE GENOMIC DNA]</scope>
    <source>
        <strain evidence="7 8">San Diego</strain>
    </source>
</reference>
<keyword evidence="3 5" id="KW-0863">Zinc-finger</keyword>
<dbReference type="GO" id="GO:0000981">
    <property type="term" value="F:DNA-binding transcription factor activity, RNA polymerase II-specific"/>
    <property type="evidence" value="ECO:0007669"/>
    <property type="project" value="TreeGrafter"/>
</dbReference>
<gene>
    <name evidence="7" type="ORF">TCAL_15843</name>
</gene>
<evidence type="ECO:0000256" key="1">
    <source>
        <dbReference type="ARBA" id="ARBA00022723"/>
    </source>
</evidence>
<keyword evidence="4" id="KW-0862">Zinc</keyword>
<dbReference type="PROSITE" id="PS00028">
    <property type="entry name" value="ZINC_FINGER_C2H2_1"/>
    <property type="match status" value="2"/>
</dbReference>
<dbReference type="PANTHER" id="PTHR24379:SF133">
    <property type="entry name" value="ZFP617 PROTEIN-RELATED"/>
    <property type="match status" value="1"/>
</dbReference>
<evidence type="ECO:0000259" key="6">
    <source>
        <dbReference type="PROSITE" id="PS50157"/>
    </source>
</evidence>
<dbReference type="STRING" id="6832.A0A553NPI3"/>
<dbReference type="SMART" id="SM00355">
    <property type="entry name" value="ZnF_C2H2"/>
    <property type="match status" value="4"/>
</dbReference>
<evidence type="ECO:0000256" key="3">
    <source>
        <dbReference type="ARBA" id="ARBA00022771"/>
    </source>
</evidence>